<evidence type="ECO:0000256" key="2">
    <source>
        <dbReference type="ARBA" id="ARBA00022737"/>
    </source>
</evidence>
<dbReference type="GeneID" id="112053867"/>
<reference evidence="7" key="1">
    <citation type="submission" date="2025-08" db="UniProtKB">
        <authorList>
            <consortium name="RefSeq"/>
        </authorList>
    </citation>
    <scope>IDENTIFICATION</scope>
</reference>
<evidence type="ECO:0000256" key="1">
    <source>
        <dbReference type="ARBA" id="ARBA00022729"/>
    </source>
</evidence>
<keyword evidence="1 4" id="KW-0732">Signal</keyword>
<dbReference type="InterPro" id="IPR057073">
    <property type="entry name" value="EGF_integrin_2"/>
</dbReference>
<organism evidence="6 7">
    <name type="scientific">Bicyclus anynana</name>
    <name type="common">Squinting bush brown butterfly</name>
    <dbReference type="NCBI Taxonomy" id="110368"/>
    <lineage>
        <taxon>Eukaryota</taxon>
        <taxon>Metazoa</taxon>
        <taxon>Ecdysozoa</taxon>
        <taxon>Arthropoda</taxon>
        <taxon>Hexapoda</taxon>
        <taxon>Insecta</taxon>
        <taxon>Pterygota</taxon>
        <taxon>Neoptera</taxon>
        <taxon>Endopterygota</taxon>
        <taxon>Lepidoptera</taxon>
        <taxon>Glossata</taxon>
        <taxon>Ditrysia</taxon>
        <taxon>Papilionoidea</taxon>
        <taxon>Nymphalidae</taxon>
        <taxon>Satyrinae</taxon>
        <taxon>Satyrini</taxon>
        <taxon>Mycalesina</taxon>
        <taxon>Bicyclus</taxon>
    </lineage>
</organism>
<accession>A0A6J1NWS8</accession>
<gene>
    <name evidence="7" type="primary">LOC112053867</name>
</gene>
<feature type="domain" description="Integrin beta epidermal growth factor-like" evidence="5">
    <location>
        <begin position="96"/>
        <end position="140"/>
    </location>
</feature>
<dbReference type="Gene3D" id="2.10.25.10">
    <property type="entry name" value="Laminin"/>
    <property type="match status" value="1"/>
</dbReference>
<name>A0A6J1NWS8_BICAN</name>
<keyword evidence="3" id="KW-1015">Disulfide bond</keyword>
<evidence type="ECO:0000256" key="3">
    <source>
        <dbReference type="ARBA" id="ARBA00023157"/>
    </source>
</evidence>
<dbReference type="PROSITE" id="PS00243">
    <property type="entry name" value="I_EGF_1"/>
    <property type="match status" value="1"/>
</dbReference>
<dbReference type="Proteomes" id="UP001652582">
    <property type="component" value="Chromosome 5"/>
</dbReference>
<sequence>MGNYNRVGFYLCISIYILAVSARHGDIYNLDESWICNIKRSCVDCLRLSQCSWCRSENKCFSEKLSIYNCKEDKVQHVNYGLSLEENAKCACDPENAEQNCRHPDVTDVICSGRGICICGRCSCNMMPDPSKTIMGEYCEYDNYSCNDTKCNEGPYNIYELQTNEENIKHNGD</sequence>
<dbReference type="InterPro" id="IPR057243">
    <property type="entry name" value="Integrin_I-EGF_CS"/>
</dbReference>
<keyword evidence="2" id="KW-0677">Repeat</keyword>
<dbReference type="Pfam" id="PF23105">
    <property type="entry name" value="EGF_integrin"/>
    <property type="match status" value="1"/>
</dbReference>
<dbReference type="RefSeq" id="XP_023949223.1">
    <property type="nucleotide sequence ID" value="XM_024093455.2"/>
</dbReference>
<keyword evidence="7" id="KW-0401">Integrin</keyword>
<feature type="chain" id="PRO_5026776537" evidence="4">
    <location>
        <begin position="23"/>
        <end position="173"/>
    </location>
</feature>
<evidence type="ECO:0000313" key="6">
    <source>
        <dbReference type="Proteomes" id="UP001652582"/>
    </source>
</evidence>
<dbReference type="KEGG" id="bany:112053867"/>
<protein>
    <submittedName>
        <fullName evidence="7">Integrin beta pat-3</fullName>
    </submittedName>
</protein>
<proteinExistence type="predicted"/>
<dbReference type="OrthoDB" id="9930377at2759"/>
<evidence type="ECO:0000256" key="4">
    <source>
        <dbReference type="SAM" id="SignalP"/>
    </source>
</evidence>
<keyword evidence="6" id="KW-1185">Reference proteome</keyword>
<evidence type="ECO:0000259" key="5">
    <source>
        <dbReference type="Pfam" id="PF23105"/>
    </source>
</evidence>
<feature type="signal peptide" evidence="4">
    <location>
        <begin position="1"/>
        <end position="22"/>
    </location>
</feature>
<evidence type="ECO:0000313" key="7">
    <source>
        <dbReference type="RefSeq" id="XP_023949223.1"/>
    </source>
</evidence>
<dbReference type="AlphaFoldDB" id="A0A6J1NWS8"/>